<feature type="transmembrane region" description="Helical" evidence="5">
    <location>
        <begin position="128"/>
        <end position="150"/>
    </location>
</feature>
<dbReference type="EMBL" id="UEGS01000001">
    <property type="protein sequence ID" value="SRX81281.1"/>
    <property type="molecule type" value="Genomic_DNA"/>
</dbReference>
<keyword evidence="8" id="KW-1185">Reference proteome</keyword>
<keyword evidence="3 5" id="KW-1133">Transmembrane helix</keyword>
<evidence type="ECO:0000256" key="5">
    <source>
        <dbReference type="SAM" id="Phobius"/>
    </source>
</evidence>
<keyword evidence="2 5" id="KW-0812">Transmembrane</keyword>
<dbReference type="SMART" id="SM00752">
    <property type="entry name" value="HTTM"/>
    <property type="match status" value="1"/>
</dbReference>
<evidence type="ECO:0000256" key="2">
    <source>
        <dbReference type="ARBA" id="ARBA00022692"/>
    </source>
</evidence>
<protein>
    <recommendedName>
        <fullName evidence="6">HTTM-like domain-containing protein</fullName>
    </recommendedName>
</protein>
<evidence type="ECO:0000259" key="6">
    <source>
        <dbReference type="SMART" id="SM00752"/>
    </source>
</evidence>
<keyword evidence="4 5" id="KW-0472">Membrane</keyword>
<dbReference type="InterPro" id="IPR011020">
    <property type="entry name" value="HTTM-like"/>
</dbReference>
<evidence type="ECO:0000313" key="8">
    <source>
        <dbReference type="Proteomes" id="UP000252008"/>
    </source>
</evidence>
<feature type="transmembrane region" description="Helical" evidence="5">
    <location>
        <begin position="91"/>
        <end position="107"/>
    </location>
</feature>
<sequence>MYLDVLQAYQLTSRIAGIALIISSLEEISLHKHFAAGGVYDLSRIDAALRRHGDDSRRRTITLERPGFHIAWPVLRLAPACALVLGPNTFAQMAICWVLVALTTVAVQERHRLGGEDGSDQLLAIMSIAFAISLVLGFCEGALVAGMLFVGAQSVLSYVTAGFAKLHCPVWRHGAAVYGVLATRSHGMRSVARIVERSPALGYVLCWATISFESAFVLAPILPLHLLVILLVVAAGFHATVAVVMGLNGFFWAFVSTYPAVIFLNETVRSYL</sequence>
<evidence type="ECO:0000256" key="1">
    <source>
        <dbReference type="ARBA" id="ARBA00004127"/>
    </source>
</evidence>
<feature type="transmembrane region" description="Helical" evidence="5">
    <location>
        <begin position="226"/>
        <end position="244"/>
    </location>
</feature>
<proteinExistence type="predicted"/>
<comment type="subcellular location">
    <subcellularLocation>
        <location evidence="1">Endomembrane system</location>
        <topology evidence="1">Multi-pass membrane protein</topology>
    </subcellularLocation>
</comment>
<accession>A0A375YJJ0</accession>
<dbReference type="AlphaFoldDB" id="A0A375YJJ0"/>
<evidence type="ECO:0000256" key="3">
    <source>
        <dbReference type="ARBA" id="ARBA00022989"/>
    </source>
</evidence>
<organism evidence="7 8">
    <name type="scientific">Mycolicibacterium parafortuitum</name>
    <name type="common">Mycobacterium parafortuitum</name>
    <dbReference type="NCBI Taxonomy" id="39692"/>
    <lineage>
        <taxon>Bacteria</taxon>
        <taxon>Bacillati</taxon>
        <taxon>Actinomycetota</taxon>
        <taxon>Actinomycetes</taxon>
        <taxon>Mycobacteriales</taxon>
        <taxon>Mycobacteriaceae</taxon>
        <taxon>Mycolicibacterium</taxon>
    </lineage>
</organism>
<dbReference type="RefSeq" id="WP_133057203.1">
    <property type="nucleotide sequence ID" value="NZ_MVID01000001.1"/>
</dbReference>
<dbReference type="Proteomes" id="UP000252008">
    <property type="component" value="Unassembled WGS sequence"/>
</dbReference>
<reference evidence="7 8" key="1">
    <citation type="submission" date="2018-05" db="EMBL/GenBank/DDBJ databases">
        <authorList>
            <consortium name="IHU Genomes"/>
        </authorList>
    </citation>
    <scope>NUCLEOTIDE SEQUENCE [LARGE SCALE GENOMIC DNA]</scope>
    <source>
        <strain evidence="7 8">P7335</strain>
    </source>
</reference>
<dbReference type="GO" id="GO:0012505">
    <property type="term" value="C:endomembrane system"/>
    <property type="evidence" value="ECO:0007669"/>
    <property type="project" value="UniProtKB-SubCell"/>
</dbReference>
<name>A0A375YJJ0_MYCPF</name>
<gene>
    <name evidence="7" type="ORF">MPP7335_03030</name>
</gene>
<evidence type="ECO:0000256" key="4">
    <source>
        <dbReference type="ARBA" id="ARBA00023136"/>
    </source>
</evidence>
<evidence type="ECO:0000313" key="7">
    <source>
        <dbReference type="EMBL" id="SRX81281.1"/>
    </source>
</evidence>
<feature type="transmembrane region" description="Helical" evidence="5">
    <location>
        <begin position="250"/>
        <end position="268"/>
    </location>
</feature>
<feature type="domain" description="HTTM-like" evidence="6">
    <location>
        <begin position="27"/>
        <end position="268"/>
    </location>
</feature>
<dbReference type="STRING" id="39692.BST38_02380"/>